<evidence type="ECO:0000256" key="1">
    <source>
        <dbReference type="ARBA" id="ARBA00004236"/>
    </source>
</evidence>
<evidence type="ECO:0000256" key="3">
    <source>
        <dbReference type="ARBA" id="ARBA00022692"/>
    </source>
</evidence>
<gene>
    <name evidence="8" type="ORF">QRT05_04375</name>
</gene>
<dbReference type="Pfam" id="PF04347">
    <property type="entry name" value="FliO"/>
    <property type="match status" value="1"/>
</dbReference>
<evidence type="ECO:0000313" key="9">
    <source>
        <dbReference type="Proteomes" id="UP001321453"/>
    </source>
</evidence>
<evidence type="ECO:0000256" key="4">
    <source>
        <dbReference type="ARBA" id="ARBA00022989"/>
    </source>
</evidence>
<keyword evidence="8" id="KW-0969">Cilium</keyword>
<feature type="transmembrane region" description="Helical" evidence="7">
    <location>
        <begin position="6"/>
        <end position="25"/>
    </location>
</feature>
<keyword evidence="8" id="KW-0966">Cell projection</keyword>
<comment type="subcellular location">
    <subcellularLocation>
        <location evidence="1">Cell membrane</location>
    </subcellularLocation>
</comment>
<organism evidence="8 9">
    <name type="scientific">Cellulomonas edaphi</name>
    <dbReference type="NCBI Taxonomy" id="3053468"/>
    <lineage>
        <taxon>Bacteria</taxon>
        <taxon>Bacillati</taxon>
        <taxon>Actinomycetota</taxon>
        <taxon>Actinomycetes</taxon>
        <taxon>Micrococcales</taxon>
        <taxon>Cellulomonadaceae</taxon>
        <taxon>Cellulomonas</taxon>
    </lineage>
</organism>
<dbReference type="RefSeq" id="WP_289445623.1">
    <property type="nucleotide sequence ID" value="NZ_JAUCGR010000001.1"/>
</dbReference>
<keyword evidence="4 7" id="KW-1133">Transmembrane helix</keyword>
<feature type="compositionally biased region" description="Low complexity" evidence="6">
    <location>
        <begin position="91"/>
        <end position="137"/>
    </location>
</feature>
<proteinExistence type="predicted"/>
<keyword evidence="9" id="KW-1185">Reference proteome</keyword>
<evidence type="ECO:0000256" key="5">
    <source>
        <dbReference type="ARBA" id="ARBA00023136"/>
    </source>
</evidence>
<dbReference type="Proteomes" id="UP001321453">
    <property type="component" value="Unassembled WGS sequence"/>
</dbReference>
<evidence type="ECO:0000256" key="6">
    <source>
        <dbReference type="SAM" id="MobiDB-lite"/>
    </source>
</evidence>
<evidence type="ECO:0000313" key="8">
    <source>
        <dbReference type="EMBL" id="MDM7830558.1"/>
    </source>
</evidence>
<keyword evidence="5 7" id="KW-0472">Membrane</keyword>
<keyword evidence="3 7" id="KW-0812">Transmembrane</keyword>
<sequence length="165" mass="17589">MDTLMLAARVILSLACVVGLIWYAGRRMNGPRRERTQREAEVRVVGKQSVSRHSGVAVVAVGNRRMLVGYGDQQVTMLTELAPVVETAPLPAAPRTPAAAGDARAKPRLSLPTLPSPRVSAETSVAKASAKAAAASSDGPLQGSVLSPETWRTLVRTLQDRTVRR</sequence>
<keyword evidence="8" id="KW-0282">Flagellum</keyword>
<accession>A0ABT7S4M5</accession>
<name>A0ABT7S4M5_9CELL</name>
<keyword evidence="2" id="KW-1003">Cell membrane</keyword>
<dbReference type="EMBL" id="JAUCGR010000001">
    <property type="protein sequence ID" value="MDM7830558.1"/>
    <property type="molecule type" value="Genomic_DNA"/>
</dbReference>
<dbReference type="InterPro" id="IPR022781">
    <property type="entry name" value="Flagellar_biosynth_FliO"/>
</dbReference>
<evidence type="ECO:0000256" key="7">
    <source>
        <dbReference type="SAM" id="Phobius"/>
    </source>
</evidence>
<protein>
    <submittedName>
        <fullName evidence="8">Flagellar biosynthetic protein FliO</fullName>
    </submittedName>
</protein>
<feature type="region of interest" description="Disordered" evidence="6">
    <location>
        <begin position="91"/>
        <end position="145"/>
    </location>
</feature>
<evidence type="ECO:0000256" key="2">
    <source>
        <dbReference type="ARBA" id="ARBA00022475"/>
    </source>
</evidence>
<comment type="caution">
    <text evidence="8">The sequence shown here is derived from an EMBL/GenBank/DDBJ whole genome shotgun (WGS) entry which is preliminary data.</text>
</comment>
<reference evidence="8 9" key="1">
    <citation type="submission" date="2023-06" db="EMBL/GenBank/DDBJ databases">
        <title>Cellulomonas sp. MW9 Whole genome sequence.</title>
        <authorList>
            <person name="Park S."/>
        </authorList>
    </citation>
    <scope>NUCLEOTIDE SEQUENCE [LARGE SCALE GENOMIC DNA]</scope>
    <source>
        <strain evidence="8 9">MW9</strain>
    </source>
</reference>